<evidence type="ECO:0000313" key="3">
    <source>
        <dbReference type="Proteomes" id="UP001500888"/>
    </source>
</evidence>
<dbReference type="RefSeq" id="WP_344947927.1">
    <property type="nucleotide sequence ID" value="NZ_BAAAZR010000029.1"/>
</dbReference>
<sequence length="160" mass="17382">MDASEMKRYICQVFEGINAVEASGDTFFMYDPDGDLPAERQMPFVTLVTGDHYDSVSDLSGPGAYRLNIGLTKATYAGLFGAPPTRRGADGVLDTGYDYAAVDTVMPHPIYASQHWVSVVNPGEATLETVRTLLAEAHGFAARKYAKHQGRLEHRPGEVG</sequence>
<dbReference type="Pfam" id="PF19694">
    <property type="entry name" value="DUF6194"/>
    <property type="match status" value="1"/>
</dbReference>
<evidence type="ECO:0000259" key="1">
    <source>
        <dbReference type="Pfam" id="PF19694"/>
    </source>
</evidence>
<gene>
    <name evidence="2" type="ORF">GCM10022226_60950</name>
</gene>
<organism evidence="2 3">
    <name type="scientific">Sphaerisporangium flaviroseum</name>
    <dbReference type="NCBI Taxonomy" id="509199"/>
    <lineage>
        <taxon>Bacteria</taxon>
        <taxon>Bacillati</taxon>
        <taxon>Actinomycetota</taxon>
        <taxon>Actinomycetes</taxon>
        <taxon>Streptosporangiales</taxon>
        <taxon>Streptosporangiaceae</taxon>
        <taxon>Sphaerisporangium</taxon>
    </lineage>
</organism>
<name>A0ABP7J0H3_9ACTN</name>
<feature type="domain" description="DUF6194" evidence="1">
    <location>
        <begin position="1"/>
        <end position="149"/>
    </location>
</feature>
<proteinExistence type="predicted"/>
<keyword evidence="3" id="KW-1185">Reference proteome</keyword>
<accession>A0ABP7J0H3</accession>
<reference evidence="3" key="1">
    <citation type="journal article" date="2019" name="Int. J. Syst. Evol. Microbiol.">
        <title>The Global Catalogue of Microorganisms (GCM) 10K type strain sequencing project: providing services to taxonomists for standard genome sequencing and annotation.</title>
        <authorList>
            <consortium name="The Broad Institute Genomics Platform"/>
            <consortium name="The Broad Institute Genome Sequencing Center for Infectious Disease"/>
            <person name="Wu L."/>
            <person name="Ma J."/>
        </authorList>
    </citation>
    <scope>NUCLEOTIDE SEQUENCE [LARGE SCALE GENOMIC DNA]</scope>
    <source>
        <strain evidence="3">JCM 16908</strain>
    </source>
</reference>
<dbReference type="InterPro" id="IPR045676">
    <property type="entry name" value="DUF6194"/>
</dbReference>
<evidence type="ECO:0000313" key="2">
    <source>
        <dbReference type="EMBL" id="GAA3831640.1"/>
    </source>
</evidence>
<protein>
    <submittedName>
        <fullName evidence="2">DUF6194 family protein</fullName>
    </submittedName>
</protein>
<comment type="caution">
    <text evidence="2">The sequence shown here is derived from an EMBL/GenBank/DDBJ whole genome shotgun (WGS) entry which is preliminary data.</text>
</comment>
<dbReference type="EMBL" id="BAAAZR010000029">
    <property type="protein sequence ID" value="GAA3831640.1"/>
    <property type="molecule type" value="Genomic_DNA"/>
</dbReference>
<dbReference type="Proteomes" id="UP001500888">
    <property type="component" value="Unassembled WGS sequence"/>
</dbReference>